<dbReference type="SUPFAM" id="SSF103473">
    <property type="entry name" value="MFS general substrate transporter"/>
    <property type="match status" value="1"/>
</dbReference>
<dbReference type="AlphaFoldDB" id="A0A132EVG5"/>
<feature type="transmembrane region" description="Helical" evidence="7">
    <location>
        <begin position="252"/>
        <end position="273"/>
    </location>
</feature>
<feature type="transmembrane region" description="Helical" evidence="7">
    <location>
        <begin position="174"/>
        <end position="196"/>
    </location>
</feature>
<keyword evidence="3" id="KW-0813">Transport</keyword>
<evidence type="ECO:0000256" key="6">
    <source>
        <dbReference type="ARBA" id="ARBA00023136"/>
    </source>
</evidence>
<comment type="similarity">
    <text evidence="2">Belongs to the major facilitator superfamily. Sugar transporter (TC 2.A.1.1) family.</text>
</comment>
<evidence type="ECO:0000259" key="8">
    <source>
        <dbReference type="PROSITE" id="PS50850"/>
    </source>
</evidence>
<dbReference type="InterPro" id="IPR020846">
    <property type="entry name" value="MFS_dom"/>
</dbReference>
<feature type="transmembrane region" description="Helical" evidence="7">
    <location>
        <begin position="87"/>
        <end position="104"/>
    </location>
</feature>
<protein>
    <submittedName>
        <fullName evidence="9">Metabolite transporter</fullName>
    </submittedName>
</protein>
<evidence type="ECO:0000256" key="4">
    <source>
        <dbReference type="ARBA" id="ARBA00022692"/>
    </source>
</evidence>
<keyword evidence="4 7" id="KW-0812">Transmembrane</keyword>
<comment type="caution">
    <text evidence="9">The sequence shown here is derived from an EMBL/GenBank/DDBJ whole genome shotgun (WGS) entry which is preliminary data.</text>
</comment>
<evidence type="ECO:0000256" key="7">
    <source>
        <dbReference type="SAM" id="Phobius"/>
    </source>
</evidence>
<dbReference type="PANTHER" id="PTHR23511">
    <property type="entry name" value="SYNAPTIC VESICLE GLYCOPROTEIN 2"/>
    <property type="match status" value="1"/>
</dbReference>
<dbReference type="Pfam" id="PF00083">
    <property type="entry name" value="Sugar_tr"/>
    <property type="match status" value="1"/>
</dbReference>
<proteinExistence type="inferred from homology"/>
<evidence type="ECO:0000256" key="5">
    <source>
        <dbReference type="ARBA" id="ARBA00022989"/>
    </source>
</evidence>
<name>A0A132EVG5_9BURK</name>
<feature type="transmembrane region" description="Helical" evidence="7">
    <location>
        <begin position="288"/>
        <end position="309"/>
    </location>
</feature>
<dbReference type="GO" id="GO:0022857">
    <property type="term" value="F:transmembrane transporter activity"/>
    <property type="evidence" value="ECO:0007669"/>
    <property type="project" value="InterPro"/>
</dbReference>
<dbReference type="CDD" id="cd17316">
    <property type="entry name" value="MFS_SV2_like"/>
    <property type="match status" value="1"/>
</dbReference>
<keyword evidence="5 7" id="KW-1133">Transmembrane helix</keyword>
<dbReference type="InterPro" id="IPR036259">
    <property type="entry name" value="MFS_trans_sf"/>
</dbReference>
<feature type="transmembrane region" description="Helical" evidence="7">
    <location>
        <begin position="28"/>
        <end position="47"/>
    </location>
</feature>
<evidence type="ECO:0000313" key="9">
    <source>
        <dbReference type="EMBL" id="KWF60823.1"/>
    </source>
</evidence>
<feature type="transmembrane region" description="Helical" evidence="7">
    <location>
        <begin position="408"/>
        <end position="427"/>
    </location>
</feature>
<gene>
    <name evidence="9" type="ORF">WT57_01865</name>
</gene>
<dbReference type="Gene3D" id="1.20.1250.20">
    <property type="entry name" value="MFS general substrate transporter like domains"/>
    <property type="match status" value="1"/>
</dbReference>
<feature type="transmembrane region" description="Helical" evidence="7">
    <location>
        <begin position="110"/>
        <end position="133"/>
    </location>
</feature>
<dbReference type="PROSITE" id="PS00217">
    <property type="entry name" value="SUGAR_TRANSPORT_2"/>
    <property type="match status" value="1"/>
</dbReference>
<reference evidence="9 10" key="1">
    <citation type="submission" date="2015-11" db="EMBL/GenBank/DDBJ databases">
        <title>Expanding the genomic diversity of Burkholderia species for the development of highly accurate diagnostics.</title>
        <authorList>
            <person name="Sahl J."/>
            <person name="Keim P."/>
            <person name="Wagner D."/>
        </authorList>
    </citation>
    <scope>NUCLEOTIDE SEQUENCE [LARGE SCALE GENOMIC DNA]</scope>
    <source>
        <strain evidence="9 10">MSMB574WGS</strain>
    </source>
</reference>
<dbReference type="Proteomes" id="UP000061512">
    <property type="component" value="Unassembled WGS sequence"/>
</dbReference>
<feature type="domain" description="Major facilitator superfamily (MFS) profile" evidence="8">
    <location>
        <begin position="20"/>
        <end position="431"/>
    </location>
</feature>
<dbReference type="InterPro" id="IPR005828">
    <property type="entry name" value="MFS_sugar_transport-like"/>
</dbReference>
<evidence type="ECO:0000313" key="10">
    <source>
        <dbReference type="Proteomes" id="UP000061512"/>
    </source>
</evidence>
<dbReference type="GO" id="GO:0016020">
    <property type="term" value="C:membrane"/>
    <property type="evidence" value="ECO:0007669"/>
    <property type="project" value="UniProtKB-SubCell"/>
</dbReference>
<comment type="subcellular location">
    <subcellularLocation>
        <location evidence="1">Membrane</location>
        <topology evidence="1">Multi-pass membrane protein</topology>
    </subcellularLocation>
</comment>
<feature type="transmembrane region" description="Helical" evidence="7">
    <location>
        <begin position="375"/>
        <end position="396"/>
    </location>
</feature>
<dbReference type="EMBL" id="LPJX01000055">
    <property type="protein sequence ID" value="KWF60823.1"/>
    <property type="molecule type" value="Genomic_DNA"/>
</dbReference>
<evidence type="ECO:0000256" key="3">
    <source>
        <dbReference type="ARBA" id="ARBA00022448"/>
    </source>
</evidence>
<feature type="transmembrane region" description="Helical" evidence="7">
    <location>
        <begin position="145"/>
        <end position="168"/>
    </location>
</feature>
<evidence type="ECO:0000256" key="1">
    <source>
        <dbReference type="ARBA" id="ARBA00004141"/>
    </source>
</evidence>
<feature type="transmembrane region" description="Helical" evidence="7">
    <location>
        <begin position="340"/>
        <end position="363"/>
    </location>
</feature>
<feature type="transmembrane region" description="Helical" evidence="7">
    <location>
        <begin position="53"/>
        <end position="75"/>
    </location>
</feature>
<dbReference type="PANTHER" id="PTHR23511:SF34">
    <property type="entry name" value="SYNAPTIC VESICLE GLYCOPROTEIN 2"/>
    <property type="match status" value="1"/>
</dbReference>
<evidence type="ECO:0000256" key="2">
    <source>
        <dbReference type="ARBA" id="ARBA00010992"/>
    </source>
</evidence>
<accession>A0A132EVG5</accession>
<dbReference type="RefSeq" id="WP_060299843.1">
    <property type="nucleotide sequence ID" value="NZ_LPJX01000055.1"/>
</dbReference>
<keyword evidence="6 7" id="KW-0472">Membrane</keyword>
<organism evidence="9 10">
    <name type="scientific">Burkholderia pseudomultivorans</name>
    <dbReference type="NCBI Taxonomy" id="1207504"/>
    <lineage>
        <taxon>Bacteria</taxon>
        <taxon>Pseudomonadati</taxon>
        <taxon>Pseudomonadota</taxon>
        <taxon>Betaproteobacteria</taxon>
        <taxon>Burkholderiales</taxon>
        <taxon>Burkholderiaceae</taxon>
        <taxon>Burkholderia</taxon>
        <taxon>Burkholderia cepacia complex</taxon>
    </lineage>
</organism>
<dbReference type="InterPro" id="IPR005829">
    <property type="entry name" value="Sugar_transporter_CS"/>
</dbReference>
<dbReference type="PROSITE" id="PS50850">
    <property type="entry name" value="MFS"/>
    <property type="match status" value="1"/>
</dbReference>
<sequence length="443" mass="47731">MQKHHLSIEDVPLNRFHQLLTVRSGGGWLMDGYVLSIIGVAMVQFSAELDLNSFWQGMVAASALIGIFFGGFAGGWLSDRLGRQKPYFFGPVIFFVCSLAQLWVQSGEALFVLRFLIGIGVGIEYPVAGSLLVEFMPRKYRGPRLAALTIIWFFGAALAYIVGNLILGTGMHDAWRWVLASPAAIGLVLFIVRIGAPESPRWLLSKGRIAEADAVIRKVYGPSFSVQNLPEEQTDKKISLWALLHSGYGKRMLFVTVFWSCSVIPVFAVYSFAPRVLEALHLTGQWESLGSVAITLLFVVGCILATRIINTLGRRAMVIHSFLWSGLALLGLGACSGGSALLILVLFGAYAVLIGGAQVLQLVYPNEIFPTDIRAFAVGMGASLSRIGAAVGTWLVPIALQTIGIGNTMYAAAAVSFVGLIASLALAPETRSLSLQEAASLNH</sequence>